<dbReference type="Gene3D" id="3.40.720.10">
    <property type="entry name" value="Alkaline Phosphatase, subunit A"/>
    <property type="match status" value="1"/>
</dbReference>
<dbReference type="InterPro" id="IPR050738">
    <property type="entry name" value="Sulfatase"/>
</dbReference>
<gene>
    <name evidence="7" type="ORF">ACFSYC_01965</name>
</gene>
<keyword evidence="3" id="KW-0378">Hydrolase</keyword>
<dbReference type="InterPro" id="IPR000917">
    <property type="entry name" value="Sulfatase_N"/>
</dbReference>
<comment type="caution">
    <text evidence="7">The sequence shown here is derived from an EMBL/GenBank/DDBJ whole genome shotgun (WGS) entry which is preliminary data.</text>
</comment>
<evidence type="ECO:0000256" key="4">
    <source>
        <dbReference type="ARBA" id="ARBA00022837"/>
    </source>
</evidence>
<dbReference type="Pfam" id="PF00884">
    <property type="entry name" value="Sulfatase"/>
    <property type="match status" value="1"/>
</dbReference>
<dbReference type="InterPro" id="IPR024607">
    <property type="entry name" value="Sulfatase_CS"/>
</dbReference>
<proteinExistence type="inferred from homology"/>
<evidence type="ECO:0000256" key="1">
    <source>
        <dbReference type="ARBA" id="ARBA00008779"/>
    </source>
</evidence>
<dbReference type="InterPro" id="IPR017850">
    <property type="entry name" value="Alkaline_phosphatase_core_sf"/>
</dbReference>
<keyword evidence="2" id="KW-0479">Metal-binding</keyword>
<evidence type="ECO:0000256" key="5">
    <source>
        <dbReference type="SAM" id="SignalP"/>
    </source>
</evidence>
<dbReference type="PROSITE" id="PS00149">
    <property type="entry name" value="SULFATASE_2"/>
    <property type="match status" value="1"/>
</dbReference>
<reference evidence="8" key="1">
    <citation type="journal article" date="2019" name="Int. J. Syst. Evol. Microbiol.">
        <title>The Global Catalogue of Microorganisms (GCM) 10K type strain sequencing project: providing services to taxonomists for standard genome sequencing and annotation.</title>
        <authorList>
            <consortium name="The Broad Institute Genomics Platform"/>
            <consortium name="The Broad Institute Genome Sequencing Center for Infectious Disease"/>
            <person name="Wu L."/>
            <person name="Ma J."/>
        </authorList>
    </citation>
    <scope>NUCLEOTIDE SEQUENCE [LARGE SCALE GENOMIC DNA]</scope>
    <source>
        <strain evidence="8">KCTC 52232</strain>
    </source>
</reference>
<protein>
    <submittedName>
        <fullName evidence="7">Sulfatase-like hydrolase/transferase</fullName>
    </submittedName>
</protein>
<dbReference type="PANTHER" id="PTHR42693">
    <property type="entry name" value="ARYLSULFATASE FAMILY MEMBER"/>
    <property type="match status" value="1"/>
</dbReference>
<name>A0ABW5XIB2_9SPHI</name>
<dbReference type="RefSeq" id="WP_377122971.1">
    <property type="nucleotide sequence ID" value="NZ_JBHUHN010000001.1"/>
</dbReference>
<evidence type="ECO:0000256" key="3">
    <source>
        <dbReference type="ARBA" id="ARBA00022801"/>
    </source>
</evidence>
<dbReference type="SUPFAM" id="SSF53649">
    <property type="entry name" value="Alkaline phosphatase-like"/>
    <property type="match status" value="1"/>
</dbReference>
<accession>A0ABW5XIB2</accession>
<evidence type="ECO:0000256" key="2">
    <source>
        <dbReference type="ARBA" id="ARBA00022723"/>
    </source>
</evidence>
<dbReference type="EMBL" id="JBHUON010000002">
    <property type="protein sequence ID" value="MFD2863440.1"/>
    <property type="molecule type" value="Genomic_DNA"/>
</dbReference>
<dbReference type="PANTHER" id="PTHR42693:SF33">
    <property type="entry name" value="ARYLSULFATASE"/>
    <property type="match status" value="1"/>
</dbReference>
<evidence type="ECO:0000313" key="7">
    <source>
        <dbReference type="EMBL" id="MFD2863440.1"/>
    </source>
</evidence>
<sequence>MKKTLLPVLFVAAIGAISLAYTQKQVATKPNVIIIYTDDQGYADMNIYGSTDLVTSNMDGLAKSGVRFTQFYSTSPICSPSRAALLTGRYPQRAGLPLMGPSKEGIAGMAGAQFTMGELFKEAGYKTAHIGKWHVGYSKDTEPNAQGFDYSYGFMGGCVDNYSHFFYWEGANRHDLWRNGQEIYEPGKFFPDRMVEEAGNFMNNNKDKPFFMYWAINNPHYPLQGSKKWLDYYKNLPSPRNQYAAAISTMDDNIGGLLKKLDALGLRENTIIVFQSDQGFSREERTFGGGGSAGVYRGSKFSLFEGGVRVPAIISWAKHIPVNQVRSQVGANIDWLPTLAEYCNIKLPNRKFDGQSLVPVIKSGAAPTSHPLLNWQSGGGANNPQWSVLDGDWKLLHSPLEGKKEELNAQGYYLVNLKNDPGEQHNLADAHPDIVKRLEGAHKTWFEEVFNQ</sequence>
<dbReference type="Proteomes" id="UP001597601">
    <property type="component" value="Unassembled WGS sequence"/>
</dbReference>
<keyword evidence="4" id="KW-0106">Calcium</keyword>
<feature type="chain" id="PRO_5046244427" evidence="5">
    <location>
        <begin position="21"/>
        <end position="452"/>
    </location>
</feature>
<dbReference type="Gene3D" id="3.30.1120.10">
    <property type="match status" value="1"/>
</dbReference>
<feature type="domain" description="Sulfatase N-terminal" evidence="6">
    <location>
        <begin position="30"/>
        <end position="343"/>
    </location>
</feature>
<keyword evidence="5" id="KW-0732">Signal</keyword>
<dbReference type="PROSITE" id="PS00523">
    <property type="entry name" value="SULFATASE_1"/>
    <property type="match status" value="1"/>
</dbReference>
<organism evidence="7 8">
    <name type="scientific">Mucilaginibacter antarcticus</name>
    <dbReference type="NCBI Taxonomy" id="1855725"/>
    <lineage>
        <taxon>Bacteria</taxon>
        <taxon>Pseudomonadati</taxon>
        <taxon>Bacteroidota</taxon>
        <taxon>Sphingobacteriia</taxon>
        <taxon>Sphingobacteriales</taxon>
        <taxon>Sphingobacteriaceae</taxon>
        <taxon>Mucilaginibacter</taxon>
    </lineage>
</organism>
<comment type="similarity">
    <text evidence="1">Belongs to the sulfatase family.</text>
</comment>
<evidence type="ECO:0000313" key="8">
    <source>
        <dbReference type="Proteomes" id="UP001597601"/>
    </source>
</evidence>
<keyword evidence="8" id="KW-1185">Reference proteome</keyword>
<evidence type="ECO:0000259" key="6">
    <source>
        <dbReference type="Pfam" id="PF00884"/>
    </source>
</evidence>
<feature type="signal peptide" evidence="5">
    <location>
        <begin position="1"/>
        <end position="20"/>
    </location>
</feature>